<protein>
    <submittedName>
        <fullName evidence="2">Tetratricopeptide repeat protein</fullName>
    </submittedName>
</protein>
<feature type="repeat" description="TPR" evidence="1">
    <location>
        <begin position="212"/>
        <end position="245"/>
    </location>
</feature>
<proteinExistence type="predicted"/>
<gene>
    <name evidence="2" type="ORF">OKW52_20150</name>
</gene>
<dbReference type="RefSeq" id="WP_264507287.1">
    <property type="nucleotide sequence ID" value="NZ_JAPDFL010000001.1"/>
</dbReference>
<dbReference type="Gene3D" id="1.25.40.10">
    <property type="entry name" value="Tetratricopeptide repeat domain"/>
    <property type="match status" value="2"/>
</dbReference>
<dbReference type="EMBL" id="JAPDFL010000001">
    <property type="protein sequence ID" value="MCW1934501.1"/>
    <property type="molecule type" value="Genomic_DNA"/>
</dbReference>
<sequence length="553" mass="59057">MDQAKSETWDHARVNRLIEQKDYANAASQIAAFLDQQPTSVAPRIARVRLLLATGELAEARALATQLLADAPDNLWVWALGIQALTQDRDIEGAVALFGDGQARLSPDDNALAAAVNGLLPALGSWSAQVAFLKDALARQPDSRTVQLRLASRAMQVGDFDLALQLLQKAEETGPLPAYAKSIQSRLYPMTASMADSAERVAQDISQGHETSEALCRLCRFAAAAGNFEQAQRALMRALDLFPADWRVLYRLNRVFLPAAQDTAVYARLATQAERGEVDQNWQLQFALFALRAGQADMAQRVLRQLTQDPRIGETALSVLAALEALGDAPPRAGVLQDADLCVVRAENPQGTLFVFGSFLGGVNYVPNRNLDALFADLAVNVVYLRDPSGRAFLNGLPGIGAGEQDLHDRLQRLAAELGGAKIVTMGSSAAGYAALRAGLAIKANAVISLAGLVAPPRDHDADATHLRQGDAELFREANEPVDLRPVLAGQPQTHLMLVIGESYAPDVARSDAVKGIANATVIAVPGATTHHVGMPAMASGLLRDLVRDAFAG</sequence>
<accession>A0ABT3H405</accession>
<dbReference type="InterPro" id="IPR011990">
    <property type="entry name" value="TPR-like_helical_dom_sf"/>
</dbReference>
<dbReference type="SUPFAM" id="SSF48452">
    <property type="entry name" value="TPR-like"/>
    <property type="match status" value="1"/>
</dbReference>
<organism evidence="2 3">
    <name type="scientific">Pararhodobacter zhoushanensis</name>
    <dbReference type="NCBI Taxonomy" id="2479545"/>
    <lineage>
        <taxon>Bacteria</taxon>
        <taxon>Pseudomonadati</taxon>
        <taxon>Pseudomonadota</taxon>
        <taxon>Alphaproteobacteria</taxon>
        <taxon>Rhodobacterales</taxon>
        <taxon>Paracoccaceae</taxon>
        <taxon>Pararhodobacter</taxon>
    </lineage>
</organism>
<dbReference type="InterPro" id="IPR019734">
    <property type="entry name" value="TPR_rpt"/>
</dbReference>
<evidence type="ECO:0000313" key="2">
    <source>
        <dbReference type="EMBL" id="MCW1934501.1"/>
    </source>
</evidence>
<keyword evidence="1" id="KW-0802">TPR repeat</keyword>
<dbReference type="PROSITE" id="PS50005">
    <property type="entry name" value="TPR"/>
    <property type="match status" value="1"/>
</dbReference>
<reference evidence="2 3" key="1">
    <citation type="submission" date="2022-10" db="EMBL/GenBank/DDBJ databases">
        <title>Pararhodobacter sp. nov., isolated from marine algae.</title>
        <authorList>
            <person name="Choi B.J."/>
            <person name="Kim J.M."/>
            <person name="Lee J.K."/>
            <person name="Choi D.G."/>
            <person name="Jeon C.O."/>
        </authorList>
    </citation>
    <scope>NUCLEOTIDE SEQUENCE [LARGE SCALE GENOMIC DNA]</scope>
    <source>
        <strain evidence="2 3">ZQ420</strain>
    </source>
</reference>
<evidence type="ECO:0000313" key="3">
    <source>
        <dbReference type="Proteomes" id="UP001208938"/>
    </source>
</evidence>
<comment type="caution">
    <text evidence="2">The sequence shown here is derived from an EMBL/GenBank/DDBJ whole genome shotgun (WGS) entry which is preliminary data.</text>
</comment>
<evidence type="ECO:0000256" key="1">
    <source>
        <dbReference type="PROSITE-ProRule" id="PRU00339"/>
    </source>
</evidence>
<keyword evidence="3" id="KW-1185">Reference proteome</keyword>
<dbReference type="Proteomes" id="UP001208938">
    <property type="component" value="Unassembled WGS sequence"/>
</dbReference>
<dbReference type="Pfam" id="PF14559">
    <property type="entry name" value="TPR_19"/>
    <property type="match status" value="1"/>
</dbReference>
<name>A0ABT3H405_9RHOB</name>
<dbReference type="SUPFAM" id="SSF53474">
    <property type="entry name" value="alpha/beta-Hydrolases"/>
    <property type="match status" value="1"/>
</dbReference>
<dbReference type="InterPro" id="IPR029058">
    <property type="entry name" value="AB_hydrolase_fold"/>
</dbReference>